<evidence type="ECO:0000313" key="3">
    <source>
        <dbReference type="EMBL" id="WAC12579.1"/>
    </source>
</evidence>
<evidence type="ECO:0000313" key="4">
    <source>
        <dbReference type="Proteomes" id="UP001164653"/>
    </source>
</evidence>
<evidence type="ECO:0000259" key="2">
    <source>
        <dbReference type="PROSITE" id="PS50110"/>
    </source>
</evidence>
<dbReference type="PANTHER" id="PTHR44520:SF2">
    <property type="entry name" value="RESPONSE REGULATOR RCP1"/>
    <property type="match status" value="1"/>
</dbReference>
<dbReference type="Gene3D" id="3.40.50.2300">
    <property type="match status" value="1"/>
</dbReference>
<protein>
    <submittedName>
        <fullName evidence="3">Response regulator</fullName>
    </submittedName>
</protein>
<name>A0A9E8NEB0_9BACT</name>
<dbReference type="InterPro" id="IPR011006">
    <property type="entry name" value="CheY-like_superfamily"/>
</dbReference>
<sequence length="132" mass="14515">MNPVKTIYLVDDDQDDRFFIKEAIQGADTNLQIVEVENGLDLLELIQSKKTPQASLILLDMNMPKMNGLETVSAIRTFPALSGIPVIMISTSSNAALIATAYEAGVSSFLTKPSTFEEFNMLAKEIIVNFLD</sequence>
<dbReference type="InterPro" id="IPR001789">
    <property type="entry name" value="Sig_transdc_resp-reg_receiver"/>
</dbReference>
<keyword evidence="1" id="KW-0597">Phosphoprotein</keyword>
<proteinExistence type="predicted"/>
<dbReference type="PANTHER" id="PTHR44520">
    <property type="entry name" value="RESPONSE REGULATOR RCP1-RELATED"/>
    <property type="match status" value="1"/>
</dbReference>
<dbReference type="PROSITE" id="PS50110">
    <property type="entry name" value="RESPONSE_REGULATORY"/>
    <property type="match status" value="1"/>
</dbReference>
<keyword evidence="4" id="KW-1185">Reference proteome</keyword>
<organism evidence="3 4">
    <name type="scientific">Dyadobacter pollutisoli</name>
    <dbReference type="NCBI Taxonomy" id="2910158"/>
    <lineage>
        <taxon>Bacteria</taxon>
        <taxon>Pseudomonadati</taxon>
        <taxon>Bacteroidota</taxon>
        <taxon>Cytophagia</taxon>
        <taxon>Cytophagales</taxon>
        <taxon>Spirosomataceae</taxon>
        <taxon>Dyadobacter</taxon>
    </lineage>
</organism>
<dbReference type="SMART" id="SM00448">
    <property type="entry name" value="REC"/>
    <property type="match status" value="1"/>
</dbReference>
<dbReference type="KEGG" id="dpf:ON006_01170"/>
<dbReference type="Pfam" id="PF00072">
    <property type="entry name" value="Response_reg"/>
    <property type="match status" value="1"/>
</dbReference>
<feature type="domain" description="Response regulatory" evidence="2">
    <location>
        <begin position="6"/>
        <end position="127"/>
    </location>
</feature>
<reference evidence="3" key="1">
    <citation type="submission" date="2022-11" db="EMBL/GenBank/DDBJ databases">
        <title>Dyadobacter pollutisoli sp. nov., isolated from plastic dumped soil.</title>
        <authorList>
            <person name="Kim J.M."/>
            <person name="Kim K.R."/>
            <person name="Lee J.K."/>
            <person name="Hao L."/>
            <person name="Jeon C.O."/>
        </authorList>
    </citation>
    <scope>NUCLEOTIDE SEQUENCE</scope>
    <source>
        <strain evidence="3">U1</strain>
    </source>
</reference>
<gene>
    <name evidence="3" type="ORF">ON006_01170</name>
</gene>
<dbReference type="SUPFAM" id="SSF52172">
    <property type="entry name" value="CheY-like"/>
    <property type="match status" value="1"/>
</dbReference>
<dbReference type="InterPro" id="IPR052893">
    <property type="entry name" value="TCS_response_regulator"/>
</dbReference>
<dbReference type="Proteomes" id="UP001164653">
    <property type="component" value="Chromosome"/>
</dbReference>
<accession>A0A9E8NEB0</accession>
<dbReference type="EMBL" id="CP112998">
    <property type="protein sequence ID" value="WAC12579.1"/>
    <property type="molecule type" value="Genomic_DNA"/>
</dbReference>
<evidence type="ECO:0000256" key="1">
    <source>
        <dbReference type="PROSITE-ProRule" id="PRU00169"/>
    </source>
</evidence>
<feature type="modified residue" description="4-aspartylphosphate" evidence="1">
    <location>
        <position position="60"/>
    </location>
</feature>
<dbReference type="AlphaFoldDB" id="A0A9E8NEB0"/>
<dbReference type="RefSeq" id="WP_244823279.1">
    <property type="nucleotide sequence ID" value="NZ_CP112998.1"/>
</dbReference>
<dbReference type="GO" id="GO:0000160">
    <property type="term" value="P:phosphorelay signal transduction system"/>
    <property type="evidence" value="ECO:0007669"/>
    <property type="project" value="InterPro"/>
</dbReference>